<dbReference type="GO" id="GO:0046983">
    <property type="term" value="F:protein dimerization activity"/>
    <property type="evidence" value="ECO:0007669"/>
    <property type="project" value="InterPro"/>
</dbReference>
<gene>
    <name evidence="7" type="ORF">DW322_12895</name>
</gene>
<sequence>MMTAVLLVVERSVVGERRTGRDAPGTGVRPEHVVWVFLVVVVGSVFVAVLPGLAWRGGAAGLALGAVLAPVAAALAVVLWLATAPSAGRRTEWWALGALLAATAAAWAPVSLAAVDDRHPWAWLAGAAAAACALVHRVAGLVAAGVLAAAAALGAVVFGGGTLAAVVVTLGCALGVWLTGEIAVWLLRLLAAAHAGGDARAELAVARERLRVARELHDVLGHRLGVIALEAELAEALVRTDPARAEQAGSTIREMAASTLAEARRAVYQDTAGDLRDRIDAARAVLASAGTGVTVVAEPALLDRMPQRVSALLAAVLREAVTNVVRHSDARHVTIRVGGGADAPSLTVADDGGQVDAEHSGGTGLGALAARCAEVGMHLAAGRATSGGFEVHVSPARKEEE</sequence>
<dbReference type="Pfam" id="PF02518">
    <property type="entry name" value="HATPase_c"/>
    <property type="match status" value="1"/>
</dbReference>
<feature type="transmembrane region" description="Helical" evidence="4">
    <location>
        <begin position="62"/>
        <end position="81"/>
    </location>
</feature>
<dbReference type="Pfam" id="PF07730">
    <property type="entry name" value="HisKA_3"/>
    <property type="match status" value="1"/>
</dbReference>
<dbReference type="AlphaFoldDB" id="A0A6P2CET4"/>
<feature type="domain" description="Signal transduction histidine kinase subgroup 3 dimerisation and phosphoacceptor" evidence="6">
    <location>
        <begin position="208"/>
        <end position="268"/>
    </location>
</feature>
<evidence type="ECO:0000256" key="4">
    <source>
        <dbReference type="SAM" id="Phobius"/>
    </source>
</evidence>
<keyword evidence="1" id="KW-0808">Transferase</keyword>
<proteinExistence type="predicted"/>
<dbReference type="PANTHER" id="PTHR24421">
    <property type="entry name" value="NITRATE/NITRITE SENSOR PROTEIN NARX-RELATED"/>
    <property type="match status" value="1"/>
</dbReference>
<evidence type="ECO:0000313" key="8">
    <source>
        <dbReference type="Proteomes" id="UP000471120"/>
    </source>
</evidence>
<dbReference type="Gene3D" id="1.20.5.1930">
    <property type="match status" value="1"/>
</dbReference>
<evidence type="ECO:0000259" key="5">
    <source>
        <dbReference type="Pfam" id="PF02518"/>
    </source>
</evidence>
<feature type="transmembrane region" description="Helical" evidence="4">
    <location>
        <begin position="33"/>
        <end position="55"/>
    </location>
</feature>
<protein>
    <submittedName>
        <fullName evidence="7">Uncharacterized protein</fullName>
    </submittedName>
</protein>
<keyword evidence="3" id="KW-0902">Two-component regulatory system</keyword>
<evidence type="ECO:0000256" key="3">
    <source>
        <dbReference type="ARBA" id="ARBA00023012"/>
    </source>
</evidence>
<dbReference type="RefSeq" id="WP_143153870.1">
    <property type="nucleotide sequence ID" value="NZ_QRCM01000001.1"/>
</dbReference>
<organism evidence="7 8">
    <name type="scientific">Rhodococcus rhodnii</name>
    <dbReference type="NCBI Taxonomy" id="38312"/>
    <lineage>
        <taxon>Bacteria</taxon>
        <taxon>Bacillati</taxon>
        <taxon>Actinomycetota</taxon>
        <taxon>Actinomycetes</taxon>
        <taxon>Mycobacteriales</taxon>
        <taxon>Nocardiaceae</taxon>
        <taxon>Rhodococcus</taxon>
    </lineage>
</organism>
<evidence type="ECO:0000259" key="6">
    <source>
        <dbReference type="Pfam" id="PF07730"/>
    </source>
</evidence>
<evidence type="ECO:0000313" key="7">
    <source>
        <dbReference type="EMBL" id="TXG90953.1"/>
    </source>
</evidence>
<comment type="caution">
    <text evidence="7">The sequence shown here is derived from an EMBL/GenBank/DDBJ whole genome shotgun (WGS) entry which is preliminary data.</text>
</comment>
<dbReference type="Proteomes" id="UP000471120">
    <property type="component" value="Unassembled WGS sequence"/>
</dbReference>
<keyword evidence="4" id="KW-1133">Transmembrane helix</keyword>
<dbReference type="InterPro" id="IPR036890">
    <property type="entry name" value="HATPase_C_sf"/>
</dbReference>
<feature type="transmembrane region" description="Helical" evidence="4">
    <location>
        <begin position="145"/>
        <end position="178"/>
    </location>
</feature>
<dbReference type="GO" id="GO:0000155">
    <property type="term" value="F:phosphorelay sensor kinase activity"/>
    <property type="evidence" value="ECO:0007669"/>
    <property type="project" value="InterPro"/>
</dbReference>
<reference evidence="7 8" key="1">
    <citation type="submission" date="2018-07" db="EMBL/GenBank/DDBJ databases">
        <title>Genome sequence of Rhodococcus rhodnii ATCC 35071 from Rhodnius prolixus.</title>
        <authorList>
            <person name="Patel V."/>
            <person name="Vogel K.J."/>
        </authorList>
    </citation>
    <scope>NUCLEOTIDE SEQUENCE [LARGE SCALE GENOMIC DNA]</scope>
    <source>
        <strain evidence="7 8">ATCC 35071</strain>
    </source>
</reference>
<keyword evidence="2" id="KW-0418">Kinase</keyword>
<accession>A0A6P2CET4</accession>
<dbReference type="SUPFAM" id="SSF55874">
    <property type="entry name" value="ATPase domain of HSP90 chaperone/DNA topoisomerase II/histidine kinase"/>
    <property type="match status" value="1"/>
</dbReference>
<dbReference type="InterPro" id="IPR003594">
    <property type="entry name" value="HATPase_dom"/>
</dbReference>
<dbReference type="CDD" id="cd16917">
    <property type="entry name" value="HATPase_UhpB-NarQ-NarX-like"/>
    <property type="match status" value="1"/>
</dbReference>
<keyword evidence="4" id="KW-0812">Transmembrane</keyword>
<feature type="transmembrane region" description="Helical" evidence="4">
    <location>
        <begin position="93"/>
        <end position="114"/>
    </location>
</feature>
<evidence type="ECO:0000256" key="1">
    <source>
        <dbReference type="ARBA" id="ARBA00022679"/>
    </source>
</evidence>
<dbReference type="Gene3D" id="3.30.565.10">
    <property type="entry name" value="Histidine kinase-like ATPase, C-terminal domain"/>
    <property type="match status" value="1"/>
</dbReference>
<dbReference type="InterPro" id="IPR050482">
    <property type="entry name" value="Sensor_HK_TwoCompSys"/>
</dbReference>
<evidence type="ECO:0000256" key="2">
    <source>
        <dbReference type="ARBA" id="ARBA00022777"/>
    </source>
</evidence>
<name>A0A6P2CET4_9NOCA</name>
<keyword evidence="4" id="KW-0472">Membrane</keyword>
<dbReference type="GO" id="GO:0016020">
    <property type="term" value="C:membrane"/>
    <property type="evidence" value="ECO:0007669"/>
    <property type="project" value="InterPro"/>
</dbReference>
<dbReference type="EMBL" id="QRCM01000001">
    <property type="protein sequence ID" value="TXG90953.1"/>
    <property type="molecule type" value="Genomic_DNA"/>
</dbReference>
<feature type="domain" description="Histidine kinase/HSP90-like ATPase" evidence="5">
    <location>
        <begin position="312"/>
        <end position="394"/>
    </location>
</feature>
<dbReference type="InterPro" id="IPR011712">
    <property type="entry name" value="Sig_transdc_His_kin_sub3_dim/P"/>
</dbReference>